<accession>A0A1G4RH15</accession>
<dbReference type="GO" id="GO:0046677">
    <property type="term" value="P:response to antibiotic"/>
    <property type="evidence" value="ECO:0007669"/>
    <property type="project" value="UniProtKB-KW"/>
</dbReference>
<keyword evidence="7" id="KW-1185">Reference proteome</keyword>
<keyword evidence="4" id="KW-0046">Antibiotic resistance</keyword>
<dbReference type="PANTHER" id="PTHR43300:SF11">
    <property type="entry name" value="ACETYLTRANSFERASE RV3034C-RELATED"/>
    <property type="match status" value="1"/>
</dbReference>
<evidence type="ECO:0000256" key="3">
    <source>
        <dbReference type="ARBA" id="ARBA00022737"/>
    </source>
</evidence>
<evidence type="ECO:0000256" key="4">
    <source>
        <dbReference type="ARBA" id="ARBA00023251"/>
    </source>
</evidence>
<evidence type="ECO:0000313" key="7">
    <source>
        <dbReference type="Proteomes" id="UP000199150"/>
    </source>
</evidence>
<dbReference type="Gene3D" id="2.160.10.10">
    <property type="entry name" value="Hexapeptide repeat proteins"/>
    <property type="match status" value="1"/>
</dbReference>
<evidence type="ECO:0000256" key="5">
    <source>
        <dbReference type="ARBA" id="ARBA00023315"/>
    </source>
</evidence>
<keyword evidence="2 6" id="KW-0808">Transferase</keyword>
<dbReference type="RefSeq" id="WP_090646951.1">
    <property type="nucleotide sequence ID" value="NZ_CBCRYE010000006.1"/>
</dbReference>
<name>A0A1G4RH15_9CAUL</name>
<dbReference type="GO" id="GO:0016746">
    <property type="term" value="F:acyltransferase activity"/>
    <property type="evidence" value="ECO:0007669"/>
    <property type="project" value="UniProtKB-KW"/>
</dbReference>
<sequence length="212" mass="23183">MPLLNMDAVHPITAPDGTVITNTVYLQNVIDHPRITVGAYSYASNFTPQTNWAQILAPYLFPISKEKLVIGKFCQFAHGTTFITSSANHPMGGFSIYPFRVFKPETMIDYINLPSRDTVVGHDVWIGHNATIMPGVTIASGAIIASGAVVTKDVAPYTIVGGNPAQVIRQRFSDEVIADLMAIAWWDWPIDRIEANLAVIEGADIEALRSVK</sequence>
<dbReference type="SUPFAM" id="SSF51161">
    <property type="entry name" value="Trimeric LpxA-like enzymes"/>
    <property type="match status" value="1"/>
</dbReference>
<evidence type="ECO:0000256" key="1">
    <source>
        <dbReference type="ARBA" id="ARBA00007274"/>
    </source>
</evidence>
<dbReference type="PROSITE" id="PS00101">
    <property type="entry name" value="HEXAPEP_TRANSFERASES"/>
    <property type="match status" value="1"/>
</dbReference>
<dbReference type="PANTHER" id="PTHR43300">
    <property type="entry name" value="ACETYLTRANSFERASE"/>
    <property type="match status" value="1"/>
</dbReference>
<keyword evidence="5" id="KW-0012">Acyltransferase</keyword>
<dbReference type="InterPro" id="IPR018357">
    <property type="entry name" value="Hexapep_transf_CS"/>
</dbReference>
<dbReference type="OrthoDB" id="9815592at2"/>
<evidence type="ECO:0000256" key="2">
    <source>
        <dbReference type="ARBA" id="ARBA00022679"/>
    </source>
</evidence>
<keyword evidence="3" id="KW-0677">Repeat</keyword>
<protein>
    <submittedName>
        <fullName evidence="6">Virginiamycin A acetyltransferase</fullName>
    </submittedName>
</protein>
<proteinExistence type="inferred from homology"/>
<dbReference type="STRING" id="260084.SAMN02927928_1932"/>
<gene>
    <name evidence="6" type="ORF">SAMN02927928_1932</name>
</gene>
<dbReference type="EMBL" id="FMTS01000002">
    <property type="protein sequence ID" value="SCW56273.1"/>
    <property type="molecule type" value="Genomic_DNA"/>
</dbReference>
<dbReference type="Proteomes" id="UP000199150">
    <property type="component" value="Unassembled WGS sequence"/>
</dbReference>
<organism evidence="6 7">
    <name type="scientific">Asticcacaulis taihuensis</name>
    <dbReference type="NCBI Taxonomy" id="260084"/>
    <lineage>
        <taxon>Bacteria</taxon>
        <taxon>Pseudomonadati</taxon>
        <taxon>Pseudomonadota</taxon>
        <taxon>Alphaproteobacteria</taxon>
        <taxon>Caulobacterales</taxon>
        <taxon>Caulobacteraceae</taxon>
        <taxon>Asticcacaulis</taxon>
    </lineage>
</organism>
<comment type="similarity">
    <text evidence="1">Belongs to the transferase hexapeptide repeat family.</text>
</comment>
<dbReference type="InterPro" id="IPR050179">
    <property type="entry name" value="Trans_hexapeptide_repeat"/>
</dbReference>
<evidence type="ECO:0000313" key="6">
    <source>
        <dbReference type="EMBL" id="SCW56273.1"/>
    </source>
</evidence>
<dbReference type="AlphaFoldDB" id="A0A1G4RH15"/>
<dbReference type="InterPro" id="IPR001451">
    <property type="entry name" value="Hexapep"/>
</dbReference>
<reference evidence="7" key="1">
    <citation type="submission" date="2016-10" db="EMBL/GenBank/DDBJ databases">
        <authorList>
            <person name="Varghese N."/>
            <person name="Submissions S."/>
        </authorList>
    </citation>
    <scope>NUCLEOTIDE SEQUENCE [LARGE SCALE GENOMIC DNA]</scope>
    <source>
        <strain evidence="7">CGMCC 1.3431</strain>
    </source>
</reference>
<dbReference type="InterPro" id="IPR011004">
    <property type="entry name" value="Trimer_LpxA-like_sf"/>
</dbReference>
<dbReference type="CDD" id="cd03349">
    <property type="entry name" value="LbH_XAT"/>
    <property type="match status" value="1"/>
</dbReference>
<dbReference type="FunFam" id="2.160.10.10:FF:000037">
    <property type="entry name" value="Streptogramin A acetyltransferase"/>
    <property type="match status" value="1"/>
</dbReference>
<dbReference type="Pfam" id="PF00132">
    <property type="entry name" value="Hexapep"/>
    <property type="match status" value="1"/>
</dbReference>